<dbReference type="InterPro" id="IPR022104">
    <property type="entry name" value="DUF3644"/>
</dbReference>
<protein>
    <recommendedName>
        <fullName evidence="2">DUF3644 domain-containing protein</fullName>
    </recommendedName>
</protein>
<dbReference type="Proteomes" id="UP000215158">
    <property type="component" value="Chromosome 1"/>
</dbReference>
<evidence type="ECO:0000259" key="2">
    <source>
        <dbReference type="Pfam" id="PF12358"/>
    </source>
</evidence>
<sequence length="327" mass="37724">MAAKKRIRTIGSVSKELLKKSREAALAAVQVFNNPAITFKAEIYVVLMVISWTYLLHANYRKHGIEYRYYRMVGKRKRFDHTANGAEKYWELERCLNDKASPVDKNAANNLRFLIELRHEIEHQMTKRLDEFLSARFQACCLNYNDHIKNLFGDEHGIDKHLAFSLQFSSITRDHVNLLDQTVGLPGHILAFITGFDAKLTADEFNDPRFAYRILFVPKTANRKGQADQVIEFVKADSELAKGINAQYAVIKETERPKYLPKQVVAAMQAAGYPRFSMHHHTQFWKQVDAKNPAKGLGTLVVKTWYWYEPWIEQVSAHCADNAAQYQ</sequence>
<keyword evidence="1" id="KW-1133">Transmembrane helix</keyword>
<keyword evidence="1" id="KW-0472">Membrane</keyword>
<gene>
    <name evidence="3" type="ORF">CJU94_13020</name>
</gene>
<accession>A0A248VPH0</accession>
<evidence type="ECO:0000313" key="4">
    <source>
        <dbReference type="Proteomes" id="UP000215158"/>
    </source>
</evidence>
<dbReference type="KEGG" id="parb:CJU94_13020"/>
<dbReference type="OrthoDB" id="1551227at2"/>
<dbReference type="RefSeq" id="WP_095420337.1">
    <property type="nucleotide sequence ID" value="NZ_CP022989.1"/>
</dbReference>
<proteinExistence type="predicted"/>
<name>A0A248VPH0_9BURK</name>
<keyword evidence="4" id="KW-1185">Reference proteome</keyword>
<evidence type="ECO:0000313" key="3">
    <source>
        <dbReference type="EMBL" id="ASW00402.1"/>
    </source>
</evidence>
<feature type="domain" description="DUF3644" evidence="2">
    <location>
        <begin position="16"/>
        <end position="199"/>
    </location>
</feature>
<organism evidence="3 4">
    <name type="scientific">Paraburkholderia aromaticivorans</name>
    <dbReference type="NCBI Taxonomy" id="2026199"/>
    <lineage>
        <taxon>Bacteria</taxon>
        <taxon>Pseudomonadati</taxon>
        <taxon>Pseudomonadota</taxon>
        <taxon>Betaproteobacteria</taxon>
        <taxon>Burkholderiales</taxon>
        <taxon>Burkholderiaceae</taxon>
        <taxon>Paraburkholderia</taxon>
    </lineage>
</organism>
<keyword evidence="1" id="KW-0812">Transmembrane</keyword>
<feature type="transmembrane region" description="Helical" evidence="1">
    <location>
        <begin position="43"/>
        <end position="60"/>
    </location>
</feature>
<reference evidence="3 4" key="1">
    <citation type="submission" date="2017-08" db="EMBL/GenBank/DDBJ databases">
        <title>Identification and genetic characteristics of simultaneous BTEX- and naphthalene-degrading Paraburkholderia sp. BN5 isolated from petroleum-contaminated soil.</title>
        <authorList>
            <person name="Lee Y."/>
            <person name="Jeon C.O."/>
        </authorList>
    </citation>
    <scope>NUCLEOTIDE SEQUENCE [LARGE SCALE GENOMIC DNA]</scope>
    <source>
        <strain evidence="3 4">BN5</strain>
    </source>
</reference>
<dbReference type="AlphaFoldDB" id="A0A248VPH0"/>
<evidence type="ECO:0000256" key="1">
    <source>
        <dbReference type="SAM" id="Phobius"/>
    </source>
</evidence>
<dbReference type="EMBL" id="CP022989">
    <property type="protein sequence ID" value="ASW00402.1"/>
    <property type="molecule type" value="Genomic_DNA"/>
</dbReference>
<dbReference type="Pfam" id="PF12358">
    <property type="entry name" value="DUF3644"/>
    <property type="match status" value="1"/>
</dbReference>